<dbReference type="PROSITE" id="PS50213">
    <property type="entry name" value="FAS1"/>
    <property type="match status" value="1"/>
</dbReference>
<gene>
    <name evidence="3" type="ORF">D5366_00775</name>
</gene>
<dbReference type="Pfam" id="PF02469">
    <property type="entry name" value="Fasciclin"/>
    <property type="match status" value="1"/>
</dbReference>
<evidence type="ECO:0000256" key="1">
    <source>
        <dbReference type="SAM" id="MobiDB-lite"/>
    </source>
</evidence>
<dbReference type="AlphaFoldDB" id="A0A4Y6V1V3"/>
<dbReference type="SUPFAM" id="SSF82153">
    <property type="entry name" value="FAS1 domain"/>
    <property type="match status" value="1"/>
</dbReference>
<dbReference type="InterPro" id="IPR000782">
    <property type="entry name" value="FAS1_domain"/>
</dbReference>
<feature type="region of interest" description="Disordered" evidence="1">
    <location>
        <begin position="56"/>
        <end position="92"/>
    </location>
</feature>
<keyword evidence="4" id="KW-1185">Reference proteome</keyword>
<accession>A0A4Y6V1V3</accession>
<evidence type="ECO:0000259" key="2">
    <source>
        <dbReference type="PROSITE" id="PS50213"/>
    </source>
</evidence>
<evidence type="ECO:0000313" key="3">
    <source>
        <dbReference type="EMBL" id="QDH24032.1"/>
    </source>
</evidence>
<protein>
    <recommendedName>
        <fullName evidence="2">FAS1 domain-containing protein</fullName>
    </recommendedName>
</protein>
<name>A0A4Y6V1V3_9PROT</name>
<dbReference type="Gene3D" id="2.30.180.10">
    <property type="entry name" value="FAS1 domain"/>
    <property type="match status" value="1"/>
</dbReference>
<sequence length="256" mass="27862">MDNARGGLLSVRDDVRSRIKWCGESMTHIVRSVLSVVACLSLAGCHGMGHHHLVPPHPQDSFQTRSSVSAQSMPDALPQTRMPSIDGRADSPAAYRAPAMPSFADRPLQENVEASIELADYAQVLRQTGIMPWLNANGPYTVFAFPNAALEKTIGQWQGGITASYNQSRLLELAQYSVVPGRWDEVALGKALRRSKAASLSLKTLSGQWIYIQPTVDGSFVVGNGRDPSVRVWGKSFPQANGVLYFLHGVVTPRGH</sequence>
<dbReference type="Proteomes" id="UP000317214">
    <property type="component" value="Chromosome"/>
</dbReference>
<dbReference type="KEGG" id="ntn:D5366_00775"/>
<evidence type="ECO:0000313" key="4">
    <source>
        <dbReference type="Proteomes" id="UP000317214"/>
    </source>
</evidence>
<feature type="compositionally biased region" description="Polar residues" evidence="1">
    <location>
        <begin position="60"/>
        <end position="72"/>
    </location>
</feature>
<dbReference type="EMBL" id="CP032485">
    <property type="protein sequence ID" value="QDH24032.1"/>
    <property type="molecule type" value="Genomic_DNA"/>
</dbReference>
<proteinExistence type="predicted"/>
<reference evidence="3 4" key="1">
    <citation type="submission" date="2018-09" db="EMBL/GenBank/DDBJ databases">
        <title>The complete genome sequence of Neokomagataea tanensis NBRC 106556(T).</title>
        <authorList>
            <person name="Chua K.-O."/>
            <person name="See-Too W.-S."/>
            <person name="Hong K.-W."/>
            <person name="Yin W.-F."/>
            <person name="Chan K.-G."/>
        </authorList>
    </citation>
    <scope>NUCLEOTIDE SEQUENCE [LARGE SCALE GENOMIC DNA]</scope>
    <source>
        <strain evidence="4">AH13 \ NBRC 106556</strain>
    </source>
</reference>
<feature type="domain" description="FAS1" evidence="2">
    <location>
        <begin position="105"/>
        <end position="251"/>
    </location>
</feature>
<dbReference type="InterPro" id="IPR036378">
    <property type="entry name" value="FAS1_dom_sf"/>
</dbReference>
<dbReference type="OrthoDB" id="9800666at2"/>
<organism evidence="3 4">
    <name type="scientific">Neokomagataea tanensis</name>
    <dbReference type="NCBI Taxonomy" id="661191"/>
    <lineage>
        <taxon>Bacteria</taxon>
        <taxon>Pseudomonadati</taxon>
        <taxon>Pseudomonadota</taxon>
        <taxon>Alphaproteobacteria</taxon>
        <taxon>Acetobacterales</taxon>
        <taxon>Acetobacteraceae</taxon>
        <taxon>Neokomagataea</taxon>
    </lineage>
</organism>